<feature type="domain" description="DUF1468" evidence="2">
    <location>
        <begin position="10"/>
        <end position="138"/>
    </location>
</feature>
<dbReference type="Pfam" id="PF07331">
    <property type="entry name" value="TctB"/>
    <property type="match status" value="1"/>
</dbReference>
<feature type="transmembrane region" description="Helical" evidence="1">
    <location>
        <begin position="118"/>
        <end position="140"/>
    </location>
</feature>
<keyword evidence="1" id="KW-0472">Membrane</keyword>
<sequence>MKHRDTHDLVGGIALVVIGVFFGLYASRYTMGTAGRMGPGYFPIVLGWLLAVLGLLVALPAWWRQGAPIKVQWRNLATGTASIVLFAALLQPLGVVVAAFGASMVALIPARIPMRQKLVVSAVVSALTVLIFVVGLQMTVSALPW</sequence>
<organism evidence="3 4">
    <name type="scientific">Pseudacidovorax intermedius</name>
    <dbReference type="NCBI Taxonomy" id="433924"/>
    <lineage>
        <taxon>Bacteria</taxon>
        <taxon>Pseudomonadati</taxon>
        <taxon>Pseudomonadota</taxon>
        <taxon>Betaproteobacteria</taxon>
        <taxon>Burkholderiales</taxon>
        <taxon>Comamonadaceae</taxon>
        <taxon>Pseudacidovorax</taxon>
    </lineage>
</organism>
<name>A0A147GLF8_9BURK</name>
<reference evidence="3 4" key="1">
    <citation type="journal article" date="2016" name="Front. Microbiol.">
        <title>Genomic Resource of Rice Seed Associated Bacteria.</title>
        <authorList>
            <person name="Midha S."/>
            <person name="Bansal K."/>
            <person name="Sharma S."/>
            <person name="Kumar N."/>
            <person name="Patil P.P."/>
            <person name="Chaudhry V."/>
            <person name="Patil P.B."/>
        </authorList>
    </citation>
    <scope>NUCLEOTIDE SEQUENCE [LARGE SCALE GENOMIC DNA]</scope>
    <source>
        <strain evidence="3 4">NS331</strain>
    </source>
</reference>
<proteinExistence type="predicted"/>
<keyword evidence="4" id="KW-1185">Reference proteome</keyword>
<feature type="transmembrane region" description="Helical" evidence="1">
    <location>
        <begin position="83"/>
        <end position="106"/>
    </location>
</feature>
<evidence type="ECO:0000259" key="2">
    <source>
        <dbReference type="Pfam" id="PF07331"/>
    </source>
</evidence>
<evidence type="ECO:0000256" key="1">
    <source>
        <dbReference type="SAM" id="Phobius"/>
    </source>
</evidence>
<dbReference type="PATRIC" id="fig|433924.3.peg.2023"/>
<keyword evidence="1" id="KW-1133">Transmembrane helix</keyword>
<feature type="transmembrane region" description="Helical" evidence="1">
    <location>
        <begin position="12"/>
        <end position="29"/>
    </location>
</feature>
<dbReference type="Proteomes" id="UP000072741">
    <property type="component" value="Unassembled WGS sequence"/>
</dbReference>
<dbReference type="OrthoDB" id="7029611at2"/>
<dbReference type="AlphaFoldDB" id="A0A147GLF8"/>
<evidence type="ECO:0000313" key="4">
    <source>
        <dbReference type="Proteomes" id="UP000072741"/>
    </source>
</evidence>
<dbReference type="EMBL" id="LDSL01000193">
    <property type="protein sequence ID" value="KTT14182.1"/>
    <property type="molecule type" value="Genomic_DNA"/>
</dbReference>
<comment type="caution">
    <text evidence="3">The sequence shown here is derived from an EMBL/GenBank/DDBJ whole genome shotgun (WGS) entry which is preliminary data.</text>
</comment>
<dbReference type="RefSeq" id="WP_058644420.1">
    <property type="nucleotide sequence ID" value="NZ_LDSL01000193.1"/>
</dbReference>
<evidence type="ECO:0000313" key="3">
    <source>
        <dbReference type="EMBL" id="KTT14182.1"/>
    </source>
</evidence>
<keyword evidence="1" id="KW-0812">Transmembrane</keyword>
<accession>A0A147GLF8</accession>
<protein>
    <recommendedName>
        <fullName evidence="2">DUF1468 domain-containing protein</fullName>
    </recommendedName>
</protein>
<feature type="transmembrane region" description="Helical" evidence="1">
    <location>
        <begin position="41"/>
        <end position="63"/>
    </location>
</feature>
<gene>
    <name evidence="3" type="ORF">NS331_23920</name>
</gene>
<dbReference type="InterPro" id="IPR009936">
    <property type="entry name" value="DUF1468"/>
</dbReference>